<protein>
    <submittedName>
        <fullName evidence="4">Helix-turn-helix domain protein</fullName>
    </submittedName>
</protein>
<dbReference type="PROSITE" id="PS50943">
    <property type="entry name" value="HTH_CROC1"/>
    <property type="match status" value="1"/>
</dbReference>
<dbReference type="KEGG" id="tmr:Tmar_0014"/>
<name>E6SKF2_THEM7</name>
<keyword evidence="1" id="KW-0238">DNA-binding</keyword>
<dbReference type="InterPro" id="IPR001387">
    <property type="entry name" value="Cro/C1-type_HTH"/>
</dbReference>
<reference evidence="5" key="2">
    <citation type="journal article" date="2010" name="Stand. Genomic Sci.">
        <title>Complete genome sequence of Thermaerobacter marianensis type strain (7p75aT).</title>
        <authorList>
            <person name="Han C."/>
            <person name="Gu W."/>
            <person name="Zhang X."/>
            <person name="Lapidus A."/>
            <person name="Nolan M."/>
            <person name="Copeland A."/>
            <person name="Lucas S."/>
            <person name="Glavina Del Rio T."/>
            <person name="Tice H."/>
            <person name="Cheng J."/>
            <person name="Tapia R."/>
            <person name="Goodwin L."/>
            <person name="Pitluck S."/>
            <person name="Pagani I."/>
            <person name="Ivanova N."/>
            <person name="Mavromatis K."/>
            <person name="Mikhailova N."/>
            <person name="Pati A."/>
            <person name="Chen A."/>
            <person name="Palaniappan K."/>
            <person name="Land M."/>
            <person name="Hauser L."/>
            <person name="Chang Y."/>
            <person name="Jeffries C."/>
            <person name="Schneider S."/>
            <person name="Rohde M."/>
            <person name="Goker M."/>
            <person name="Pukall R."/>
            <person name="Woyke T."/>
            <person name="Bristow J."/>
            <person name="Eisen J."/>
            <person name="Markowitz V."/>
            <person name="Hugenholtz P."/>
            <person name="Kyrpides N."/>
            <person name="Klenk H."/>
            <person name="Detter J."/>
        </authorList>
    </citation>
    <scope>NUCLEOTIDE SEQUENCE [LARGE SCALE GENOMIC DNA]</scope>
    <source>
        <strain evidence="5">ATCC 700841 / DSM 12885 / JCM 10246 / 7p75a</strain>
    </source>
</reference>
<dbReference type="CDD" id="cd00093">
    <property type="entry name" value="HTH_XRE"/>
    <property type="match status" value="1"/>
</dbReference>
<sequence>MQFADRLRKMREARGLTQRELATAIGVSRQAIGLYEAGEREPDLTTIQKLAHVLRTSISYLVGETDDPSPLPRSGVAAHREGTDPGDPLDPEVQLIMERAFREISRKLEEKWRQRQQGESQGGEASPNGRH</sequence>
<dbReference type="GO" id="GO:0003677">
    <property type="term" value="F:DNA binding"/>
    <property type="evidence" value="ECO:0007669"/>
    <property type="project" value="UniProtKB-KW"/>
</dbReference>
<proteinExistence type="predicted"/>
<feature type="region of interest" description="Disordered" evidence="2">
    <location>
        <begin position="62"/>
        <end position="91"/>
    </location>
</feature>
<evidence type="ECO:0000256" key="1">
    <source>
        <dbReference type="ARBA" id="ARBA00023125"/>
    </source>
</evidence>
<dbReference type="PANTHER" id="PTHR46558">
    <property type="entry name" value="TRACRIPTIONAL REGULATORY PROTEIN-RELATED-RELATED"/>
    <property type="match status" value="1"/>
</dbReference>
<gene>
    <name evidence="4" type="ordered locus">Tmar_0014</name>
</gene>
<dbReference type="Gene3D" id="1.10.260.40">
    <property type="entry name" value="lambda repressor-like DNA-binding domains"/>
    <property type="match status" value="1"/>
</dbReference>
<reference evidence="4 5" key="1">
    <citation type="journal article" date="2010" name="Stand. Genomic Sci.">
        <title>Complete genome sequence of Thermaerobacter marianensis type strain (7p75a).</title>
        <authorList>
            <person name="Han C."/>
            <person name="Gu W."/>
            <person name="Zhang X."/>
            <person name="Lapidus A."/>
            <person name="Nolan M."/>
            <person name="Copeland A."/>
            <person name="Lucas S."/>
            <person name="Del Rio T.G."/>
            <person name="Tice H."/>
            <person name="Cheng J.F."/>
            <person name="Tapia R."/>
            <person name="Goodwin L."/>
            <person name="Pitluck S."/>
            <person name="Pagani I."/>
            <person name="Ivanova N."/>
            <person name="Mavromatis K."/>
            <person name="Mikhailova N."/>
            <person name="Pati A."/>
            <person name="Chen A."/>
            <person name="Palaniappan K."/>
            <person name="Land M."/>
            <person name="Hauser L."/>
            <person name="Chang Y.J."/>
            <person name="Jeffries C.D."/>
            <person name="Schneider S."/>
            <person name="Rohde M."/>
            <person name="Goker M."/>
            <person name="Pukall R."/>
            <person name="Woyke T."/>
            <person name="Bristow J."/>
            <person name="Eisen J.A."/>
            <person name="Markowitz V."/>
            <person name="Hugenholtz P."/>
            <person name="Kyrpides N.C."/>
            <person name="Klenk H.P."/>
            <person name="Detter J.C."/>
        </authorList>
    </citation>
    <scope>NUCLEOTIDE SEQUENCE [LARGE SCALE GENOMIC DNA]</scope>
    <source>
        <strain evidence="5">ATCC 700841 / DSM 12885 / JCM 10246 / 7p75a</strain>
    </source>
</reference>
<dbReference type="AlphaFoldDB" id="E6SKF2"/>
<feature type="compositionally biased region" description="Low complexity" evidence="2">
    <location>
        <begin position="115"/>
        <end position="124"/>
    </location>
</feature>
<dbReference type="Pfam" id="PF01381">
    <property type="entry name" value="HTH_3"/>
    <property type="match status" value="1"/>
</dbReference>
<dbReference type="PANTHER" id="PTHR46558:SF11">
    <property type="entry name" value="HTH-TYPE TRANSCRIPTIONAL REGULATOR XRE"/>
    <property type="match status" value="1"/>
</dbReference>
<feature type="region of interest" description="Disordered" evidence="2">
    <location>
        <begin position="108"/>
        <end position="131"/>
    </location>
</feature>
<dbReference type="Proteomes" id="UP000008915">
    <property type="component" value="Chromosome"/>
</dbReference>
<dbReference type="EMBL" id="CP002344">
    <property type="protein sequence ID" value="ADU50139.1"/>
    <property type="molecule type" value="Genomic_DNA"/>
</dbReference>
<evidence type="ECO:0000313" key="5">
    <source>
        <dbReference type="Proteomes" id="UP000008915"/>
    </source>
</evidence>
<accession>E6SKF2</accession>
<dbReference type="InterPro" id="IPR010982">
    <property type="entry name" value="Lambda_DNA-bd_dom_sf"/>
</dbReference>
<evidence type="ECO:0000313" key="4">
    <source>
        <dbReference type="EMBL" id="ADU50139.1"/>
    </source>
</evidence>
<dbReference type="RefSeq" id="WP_013494445.1">
    <property type="nucleotide sequence ID" value="NC_014831.1"/>
</dbReference>
<evidence type="ECO:0000256" key="2">
    <source>
        <dbReference type="SAM" id="MobiDB-lite"/>
    </source>
</evidence>
<feature type="domain" description="HTH cro/C1-type" evidence="3">
    <location>
        <begin position="7"/>
        <end position="61"/>
    </location>
</feature>
<dbReference type="SMART" id="SM00530">
    <property type="entry name" value="HTH_XRE"/>
    <property type="match status" value="1"/>
</dbReference>
<organism evidence="4 5">
    <name type="scientific">Thermaerobacter marianensis (strain ATCC 700841 / DSM 12885 / JCM 10246 / 7p75a)</name>
    <dbReference type="NCBI Taxonomy" id="644966"/>
    <lineage>
        <taxon>Bacteria</taxon>
        <taxon>Bacillati</taxon>
        <taxon>Bacillota</taxon>
        <taxon>Clostridia</taxon>
        <taxon>Eubacteriales</taxon>
        <taxon>Clostridiales Family XVII. Incertae Sedis</taxon>
        <taxon>Thermaerobacter</taxon>
    </lineage>
</organism>
<dbReference type="HOGENOM" id="CLU_066192_4_4_9"/>
<keyword evidence="5" id="KW-1185">Reference proteome</keyword>
<dbReference type="eggNOG" id="COG1476">
    <property type="taxonomic scope" value="Bacteria"/>
</dbReference>
<dbReference type="STRING" id="644966.Tmar_0014"/>
<dbReference type="SUPFAM" id="SSF47413">
    <property type="entry name" value="lambda repressor-like DNA-binding domains"/>
    <property type="match status" value="1"/>
</dbReference>
<evidence type="ECO:0000259" key="3">
    <source>
        <dbReference type="PROSITE" id="PS50943"/>
    </source>
</evidence>